<sequence length="30" mass="3474">MRFCKDELCPILNSKMVSEPPPRFAWPPAI</sequence>
<dbReference type="AlphaFoldDB" id="A0A392UIM4"/>
<name>A0A392UIM4_9FABA</name>
<feature type="non-terminal residue" evidence="1">
    <location>
        <position position="30"/>
    </location>
</feature>
<accession>A0A392UIM4</accession>
<comment type="caution">
    <text evidence="1">The sequence shown here is derived from an EMBL/GenBank/DDBJ whole genome shotgun (WGS) entry which is preliminary data.</text>
</comment>
<keyword evidence="2" id="KW-1185">Reference proteome</keyword>
<reference evidence="1 2" key="1">
    <citation type="journal article" date="2018" name="Front. Plant Sci.">
        <title>Red Clover (Trifolium pratense) and Zigzag Clover (T. medium) - A Picture of Genomic Similarities and Differences.</title>
        <authorList>
            <person name="Dluhosova J."/>
            <person name="Istvanek J."/>
            <person name="Nedelnik J."/>
            <person name="Repkova J."/>
        </authorList>
    </citation>
    <scope>NUCLEOTIDE SEQUENCE [LARGE SCALE GENOMIC DNA]</scope>
    <source>
        <strain evidence="2">cv. 10/8</strain>
        <tissue evidence="1">Leaf</tissue>
    </source>
</reference>
<dbReference type="EMBL" id="LXQA010837232">
    <property type="protein sequence ID" value="MCI73381.1"/>
    <property type="molecule type" value="Genomic_DNA"/>
</dbReference>
<proteinExistence type="predicted"/>
<dbReference type="Proteomes" id="UP000265520">
    <property type="component" value="Unassembled WGS sequence"/>
</dbReference>
<organism evidence="1 2">
    <name type="scientific">Trifolium medium</name>
    <dbReference type="NCBI Taxonomy" id="97028"/>
    <lineage>
        <taxon>Eukaryota</taxon>
        <taxon>Viridiplantae</taxon>
        <taxon>Streptophyta</taxon>
        <taxon>Embryophyta</taxon>
        <taxon>Tracheophyta</taxon>
        <taxon>Spermatophyta</taxon>
        <taxon>Magnoliopsida</taxon>
        <taxon>eudicotyledons</taxon>
        <taxon>Gunneridae</taxon>
        <taxon>Pentapetalae</taxon>
        <taxon>rosids</taxon>
        <taxon>fabids</taxon>
        <taxon>Fabales</taxon>
        <taxon>Fabaceae</taxon>
        <taxon>Papilionoideae</taxon>
        <taxon>50 kb inversion clade</taxon>
        <taxon>NPAAA clade</taxon>
        <taxon>Hologalegina</taxon>
        <taxon>IRL clade</taxon>
        <taxon>Trifolieae</taxon>
        <taxon>Trifolium</taxon>
    </lineage>
</organism>
<evidence type="ECO:0000313" key="2">
    <source>
        <dbReference type="Proteomes" id="UP000265520"/>
    </source>
</evidence>
<evidence type="ECO:0000313" key="1">
    <source>
        <dbReference type="EMBL" id="MCI73381.1"/>
    </source>
</evidence>
<protein>
    <submittedName>
        <fullName evidence="1">Uncharacterized protein</fullName>
    </submittedName>
</protein>